<dbReference type="PIRSF" id="PIRSF006769">
    <property type="entry name" value="RibD"/>
    <property type="match status" value="1"/>
</dbReference>
<dbReference type="GO" id="GO:0050661">
    <property type="term" value="F:NADP binding"/>
    <property type="evidence" value="ECO:0007669"/>
    <property type="project" value="InterPro"/>
</dbReference>
<feature type="binding site" evidence="16">
    <location>
        <position position="83"/>
    </location>
    <ligand>
        <name>Zn(2+)</name>
        <dbReference type="ChEBI" id="CHEBI:29105"/>
        <note>catalytic</note>
    </ligand>
</feature>
<evidence type="ECO:0000256" key="9">
    <source>
        <dbReference type="ARBA" id="ARBA00022833"/>
    </source>
</evidence>
<evidence type="ECO:0000256" key="3">
    <source>
        <dbReference type="ARBA" id="ARBA00004910"/>
    </source>
</evidence>
<feature type="binding site" evidence="15">
    <location>
        <position position="208"/>
    </location>
    <ligand>
        <name>NADP(+)</name>
        <dbReference type="ChEBI" id="CHEBI:58349"/>
    </ligand>
</feature>
<dbReference type="PANTHER" id="PTHR38011:SF7">
    <property type="entry name" value="2,5-DIAMINO-6-RIBOSYLAMINO-4(3H)-PYRIMIDINONE 5'-PHOSPHATE REDUCTASE"/>
    <property type="match status" value="1"/>
</dbReference>
<dbReference type="InterPro" id="IPR050765">
    <property type="entry name" value="Riboflavin_Biosynth_HTPR"/>
</dbReference>
<dbReference type="GO" id="GO:0008835">
    <property type="term" value="F:diaminohydroxyphosphoribosylaminopyrimidine deaminase activity"/>
    <property type="evidence" value="ECO:0007669"/>
    <property type="project" value="UniProtKB-EC"/>
</dbReference>
<protein>
    <recommendedName>
        <fullName evidence="13">Riboflavin biosynthesis protein RibD</fullName>
    </recommendedName>
    <domain>
        <recommendedName>
            <fullName evidence="13">Diaminohydroxyphosphoribosylaminopyrimidine deaminase</fullName>
            <shortName evidence="13">DRAP deaminase</shortName>
            <ecNumber evidence="13">3.5.4.26</ecNumber>
        </recommendedName>
        <alternativeName>
            <fullName evidence="13">Riboflavin-specific deaminase</fullName>
        </alternativeName>
    </domain>
    <domain>
        <recommendedName>
            <fullName evidence="13">5-amino-6-(5-phosphoribosylamino)uracil reductase</fullName>
            <ecNumber evidence="13">1.1.1.193</ecNumber>
        </recommendedName>
        <alternativeName>
            <fullName evidence="13">HTP reductase</fullName>
        </alternativeName>
    </domain>
</protein>
<gene>
    <name evidence="17" type="ORF">WM2015_2238</name>
</gene>
<accession>A0A0K0XY97</accession>
<comment type="similarity">
    <text evidence="4 13">In the N-terminal section; belongs to the cytidine and deoxycytidylate deaminase family.</text>
</comment>
<dbReference type="InterPro" id="IPR002734">
    <property type="entry name" value="RibDG_C"/>
</dbReference>
<evidence type="ECO:0000256" key="8">
    <source>
        <dbReference type="ARBA" id="ARBA00022801"/>
    </source>
</evidence>
<name>A0A0K0XY97_9GAMM</name>
<dbReference type="UniPathway" id="UPA00275">
    <property type="reaction ID" value="UER00401"/>
</dbReference>
<dbReference type="InterPro" id="IPR004794">
    <property type="entry name" value="Eubact_RibD"/>
</dbReference>
<feature type="binding site" evidence="15">
    <location>
        <position position="192"/>
    </location>
    <ligand>
        <name>substrate</name>
    </ligand>
</feature>
<dbReference type="InterPro" id="IPR002125">
    <property type="entry name" value="CMP_dCMP_dom"/>
</dbReference>
<evidence type="ECO:0000256" key="10">
    <source>
        <dbReference type="ARBA" id="ARBA00022857"/>
    </source>
</evidence>
<dbReference type="Pfam" id="PF01872">
    <property type="entry name" value="RibD_C"/>
    <property type="match status" value="1"/>
</dbReference>
<sequence length="362" mass="39162">MMTAYEFSADDHRFMAEALRLAERGRLTADPNPAVGCVIVQDGEIVGRGFHRAAGEAHAEVHALREAGVRARGATAYVTLEPCSHHGRTPPCAEALIEAGIGEVIAAMVDPFPANAGNGLDRLARAGIKVRSGLMEPAARALNAGFVSRFERGRPWVRVKLAISQDGRTTGPDGRSKWITGAAARQDVQRWRGRASAILTGIGTVLADDPHLNLRLPGIDRWPLRVVVDSRARLTERARMLQLNGRVLVATAGTVSPWQRDGVEWLALPAPDGQRVDLAALMGALSERAVNEVHVEAGPILAGALIEAGLVDELLVYQAPVLLGEGSPMLALPGMENFDDRHHLELLDARRIGADWRFRYRL</sequence>
<feature type="binding site" evidence="15">
    <location>
        <position position="212"/>
    </location>
    <ligand>
        <name>substrate</name>
    </ligand>
</feature>
<evidence type="ECO:0000256" key="7">
    <source>
        <dbReference type="ARBA" id="ARBA00022723"/>
    </source>
</evidence>
<comment type="catalytic activity">
    <reaction evidence="13">
        <text>5-amino-6-(5-phospho-D-ribitylamino)uracil + NADP(+) = 5-amino-6-(5-phospho-D-ribosylamino)uracil + NADPH + H(+)</text>
        <dbReference type="Rhea" id="RHEA:17845"/>
        <dbReference type="ChEBI" id="CHEBI:15378"/>
        <dbReference type="ChEBI" id="CHEBI:57783"/>
        <dbReference type="ChEBI" id="CHEBI:58349"/>
        <dbReference type="ChEBI" id="CHEBI:58421"/>
        <dbReference type="ChEBI" id="CHEBI:58453"/>
        <dbReference type="EC" id="1.1.1.193"/>
    </reaction>
</comment>
<evidence type="ECO:0000313" key="18">
    <source>
        <dbReference type="Proteomes" id="UP000066624"/>
    </source>
</evidence>
<feature type="active site" description="Proton donor" evidence="14">
    <location>
        <position position="60"/>
    </location>
</feature>
<keyword evidence="11 13" id="KW-0560">Oxidoreductase</keyword>
<dbReference type="PATRIC" id="fig|1579979.3.peg.2287"/>
<dbReference type="KEGG" id="wma:WM2015_2238"/>
<dbReference type="NCBIfam" id="TIGR00227">
    <property type="entry name" value="ribD_Cterm"/>
    <property type="match status" value="1"/>
</dbReference>
<keyword evidence="9 13" id="KW-0862">Zinc</keyword>
<dbReference type="GO" id="GO:0008703">
    <property type="term" value="F:5-amino-6-(5-phosphoribosylamino)uracil reductase activity"/>
    <property type="evidence" value="ECO:0007669"/>
    <property type="project" value="UniProtKB-EC"/>
</dbReference>
<dbReference type="GO" id="GO:0009231">
    <property type="term" value="P:riboflavin biosynthetic process"/>
    <property type="evidence" value="ECO:0007669"/>
    <property type="project" value="UniProtKB-UniPathway"/>
</dbReference>
<comment type="pathway">
    <text evidence="2 13">Cofactor biosynthesis; riboflavin biosynthesis; 5-amino-6-(D-ribitylamino)uracil from GTP: step 2/4.</text>
</comment>
<dbReference type="InterPro" id="IPR024072">
    <property type="entry name" value="DHFR-like_dom_sf"/>
</dbReference>
<dbReference type="EMBL" id="CP012154">
    <property type="protein sequence ID" value="AKS42601.1"/>
    <property type="molecule type" value="Genomic_DNA"/>
</dbReference>
<keyword evidence="18" id="KW-1185">Reference proteome</keyword>
<dbReference type="Gene3D" id="3.40.140.10">
    <property type="entry name" value="Cytidine Deaminase, domain 2"/>
    <property type="match status" value="1"/>
</dbReference>
<feature type="binding site" evidence="15">
    <location>
        <position position="230"/>
    </location>
    <ligand>
        <name>NADP(+)</name>
        <dbReference type="ChEBI" id="CHEBI:58349"/>
    </ligand>
</feature>
<dbReference type="CDD" id="cd01284">
    <property type="entry name" value="Riboflavin_deaminase-reductase"/>
    <property type="match status" value="1"/>
</dbReference>
<feature type="binding site" evidence="15">
    <location>
        <position position="162"/>
    </location>
    <ligand>
        <name>NADP(+)</name>
        <dbReference type="ChEBI" id="CHEBI:58349"/>
    </ligand>
</feature>
<evidence type="ECO:0000256" key="4">
    <source>
        <dbReference type="ARBA" id="ARBA00005259"/>
    </source>
</evidence>
<organism evidence="17 18">
    <name type="scientific">Wenzhouxiangella marina</name>
    <dbReference type="NCBI Taxonomy" id="1579979"/>
    <lineage>
        <taxon>Bacteria</taxon>
        <taxon>Pseudomonadati</taxon>
        <taxon>Pseudomonadota</taxon>
        <taxon>Gammaproteobacteria</taxon>
        <taxon>Chromatiales</taxon>
        <taxon>Wenzhouxiangellaceae</taxon>
        <taxon>Wenzhouxiangella</taxon>
    </lineage>
</organism>
<dbReference type="PROSITE" id="PS00903">
    <property type="entry name" value="CYT_DCMP_DEAMINASES_1"/>
    <property type="match status" value="1"/>
</dbReference>
<dbReference type="EC" id="3.5.4.26" evidence="13"/>
<dbReference type="InterPro" id="IPR011549">
    <property type="entry name" value="RibD_C"/>
</dbReference>
<evidence type="ECO:0000256" key="15">
    <source>
        <dbReference type="PIRSR" id="PIRSR006769-2"/>
    </source>
</evidence>
<dbReference type="Pfam" id="PF00383">
    <property type="entry name" value="dCMP_cyt_deam_1"/>
    <property type="match status" value="1"/>
</dbReference>
<evidence type="ECO:0000256" key="12">
    <source>
        <dbReference type="ARBA" id="ARBA00023268"/>
    </source>
</evidence>
<feature type="binding site" evidence="15">
    <location>
        <position position="296"/>
    </location>
    <ligand>
        <name>substrate</name>
    </ligand>
</feature>
<dbReference type="FunFam" id="3.40.140.10:FF:000025">
    <property type="entry name" value="Riboflavin biosynthesis protein RibD"/>
    <property type="match status" value="1"/>
</dbReference>
<dbReference type="PROSITE" id="PS51747">
    <property type="entry name" value="CYT_DCMP_DEAMINASES_2"/>
    <property type="match status" value="1"/>
</dbReference>
<feature type="binding site" evidence="15">
    <location>
        <position position="204"/>
    </location>
    <ligand>
        <name>NADP(+)</name>
        <dbReference type="ChEBI" id="CHEBI:58349"/>
    </ligand>
</feature>
<evidence type="ECO:0000256" key="14">
    <source>
        <dbReference type="PIRSR" id="PIRSR006769-1"/>
    </source>
</evidence>
<keyword evidence="10 13" id="KW-0521">NADP</keyword>
<dbReference type="InterPro" id="IPR016193">
    <property type="entry name" value="Cytidine_deaminase-like"/>
</dbReference>
<dbReference type="Proteomes" id="UP000066624">
    <property type="component" value="Chromosome"/>
</dbReference>
<feature type="binding site" evidence="16">
    <location>
        <position position="92"/>
    </location>
    <ligand>
        <name>Zn(2+)</name>
        <dbReference type="ChEBI" id="CHEBI:29105"/>
        <note>catalytic</note>
    </ligand>
</feature>
<keyword evidence="8 13" id="KW-0378">Hydrolase</keyword>
<evidence type="ECO:0000256" key="5">
    <source>
        <dbReference type="ARBA" id="ARBA00007417"/>
    </source>
</evidence>
<dbReference type="RefSeq" id="WP_245609759.1">
    <property type="nucleotide sequence ID" value="NZ_CP012154.1"/>
</dbReference>
<comment type="cofactor">
    <cofactor evidence="13 16">
        <name>Zn(2+)</name>
        <dbReference type="ChEBI" id="CHEBI:29105"/>
    </cofactor>
    <text evidence="13 16">Binds 1 zinc ion.</text>
</comment>
<dbReference type="NCBIfam" id="TIGR00326">
    <property type="entry name" value="eubact_ribD"/>
    <property type="match status" value="1"/>
</dbReference>
<reference evidence="17 18" key="1">
    <citation type="submission" date="2015-07" db="EMBL/GenBank/DDBJ databases">
        <authorList>
            <person name="Noorani M."/>
        </authorList>
    </citation>
    <scope>NUCLEOTIDE SEQUENCE [LARGE SCALE GENOMIC DNA]</scope>
    <source>
        <strain evidence="17 18">KCTC 42284</strain>
    </source>
</reference>
<feature type="binding site" evidence="15">
    <location>
        <position position="176"/>
    </location>
    <ligand>
        <name>substrate</name>
    </ligand>
</feature>
<comment type="similarity">
    <text evidence="5 13">In the C-terminal section; belongs to the HTP reductase family.</text>
</comment>
<proteinExistence type="inferred from homology"/>
<evidence type="ECO:0000256" key="2">
    <source>
        <dbReference type="ARBA" id="ARBA00004882"/>
    </source>
</evidence>
<dbReference type="AlphaFoldDB" id="A0A0K0XY97"/>
<feature type="binding site" evidence="15">
    <location>
        <begin position="298"/>
        <end position="304"/>
    </location>
    <ligand>
        <name>NADP(+)</name>
        <dbReference type="ChEBI" id="CHEBI:58349"/>
    </ligand>
</feature>
<dbReference type="EC" id="1.1.1.193" evidence="13"/>
<feature type="binding site" evidence="15">
    <location>
        <position position="215"/>
    </location>
    <ligand>
        <name>substrate</name>
    </ligand>
</feature>
<dbReference type="STRING" id="1579979.WM2015_2238"/>
<evidence type="ECO:0000313" key="17">
    <source>
        <dbReference type="EMBL" id="AKS42601.1"/>
    </source>
</evidence>
<evidence type="ECO:0000256" key="16">
    <source>
        <dbReference type="PIRSR" id="PIRSR006769-3"/>
    </source>
</evidence>
<evidence type="ECO:0000256" key="13">
    <source>
        <dbReference type="PIRNR" id="PIRNR006769"/>
    </source>
</evidence>
<evidence type="ECO:0000256" key="11">
    <source>
        <dbReference type="ARBA" id="ARBA00023002"/>
    </source>
</evidence>
<feature type="binding site" evidence="16">
    <location>
        <position position="58"/>
    </location>
    <ligand>
        <name>Zn(2+)</name>
        <dbReference type="ChEBI" id="CHEBI:29105"/>
        <note>catalytic</note>
    </ligand>
</feature>
<comment type="function">
    <text evidence="1 13">Converts 2,5-diamino-6-(ribosylamino)-4(3h)-pyrimidinone 5'-phosphate into 5-amino-6-(ribosylamino)-2,4(1h,3h)-pyrimidinedione 5'-phosphate.</text>
</comment>
<dbReference type="PANTHER" id="PTHR38011">
    <property type="entry name" value="DIHYDROFOLATE REDUCTASE FAMILY PROTEIN (AFU_ORTHOLOGUE AFUA_8G06820)"/>
    <property type="match status" value="1"/>
</dbReference>
<dbReference type="Gene3D" id="3.40.430.10">
    <property type="entry name" value="Dihydrofolate Reductase, subunit A"/>
    <property type="match status" value="1"/>
</dbReference>
<dbReference type="GO" id="GO:0008270">
    <property type="term" value="F:zinc ion binding"/>
    <property type="evidence" value="ECO:0007669"/>
    <property type="project" value="InterPro"/>
</dbReference>
<comment type="pathway">
    <text evidence="3 13">Cofactor biosynthesis; riboflavin biosynthesis; 5-amino-6-(D-ribitylamino)uracil from GTP: step 3/4.</text>
</comment>
<dbReference type="SUPFAM" id="SSF53927">
    <property type="entry name" value="Cytidine deaminase-like"/>
    <property type="match status" value="1"/>
</dbReference>
<evidence type="ECO:0000256" key="1">
    <source>
        <dbReference type="ARBA" id="ARBA00002151"/>
    </source>
</evidence>
<keyword evidence="6 13" id="KW-0686">Riboflavin biosynthesis</keyword>
<keyword evidence="12" id="KW-0511">Multifunctional enzyme</keyword>
<comment type="catalytic activity">
    <reaction evidence="13">
        <text>2,5-diamino-6-hydroxy-4-(5-phosphoribosylamino)-pyrimidine + H2O + H(+) = 5-amino-6-(5-phospho-D-ribosylamino)uracil + NH4(+)</text>
        <dbReference type="Rhea" id="RHEA:21868"/>
        <dbReference type="ChEBI" id="CHEBI:15377"/>
        <dbReference type="ChEBI" id="CHEBI:15378"/>
        <dbReference type="ChEBI" id="CHEBI:28938"/>
        <dbReference type="ChEBI" id="CHEBI:58453"/>
        <dbReference type="ChEBI" id="CHEBI:58614"/>
        <dbReference type="EC" id="3.5.4.26"/>
    </reaction>
</comment>
<dbReference type="InterPro" id="IPR016192">
    <property type="entry name" value="APOBEC/CMP_deaminase_Zn-bd"/>
</dbReference>
<keyword evidence="7 13" id="KW-0479">Metal-binding</keyword>
<dbReference type="SUPFAM" id="SSF53597">
    <property type="entry name" value="Dihydrofolate reductase-like"/>
    <property type="match status" value="1"/>
</dbReference>
<evidence type="ECO:0000256" key="6">
    <source>
        <dbReference type="ARBA" id="ARBA00022619"/>
    </source>
</evidence>
<feature type="binding site" evidence="15">
    <location>
        <position position="178"/>
    </location>
    <ligand>
        <name>NADP(+)</name>
        <dbReference type="ChEBI" id="CHEBI:58349"/>
    </ligand>
</feature>